<proteinExistence type="predicted"/>
<dbReference type="RefSeq" id="WP_155271853.1">
    <property type="nucleotide sequence ID" value="NZ_CAWLWD010000159.1"/>
</dbReference>
<evidence type="ECO:0000313" key="2">
    <source>
        <dbReference type="Proteomes" id="UP000028487"/>
    </source>
</evidence>
<dbReference type="EMBL" id="CBSV010000096">
    <property type="protein sequence ID" value="CDH00790.1"/>
    <property type="molecule type" value="Genomic_DNA"/>
</dbReference>
<organism evidence="1 2">
    <name type="scientific">Xenorhabdus bovienii str. feltiae Moldova</name>
    <dbReference type="NCBI Taxonomy" id="1398200"/>
    <lineage>
        <taxon>Bacteria</taxon>
        <taxon>Pseudomonadati</taxon>
        <taxon>Pseudomonadota</taxon>
        <taxon>Gammaproteobacteria</taxon>
        <taxon>Enterobacterales</taxon>
        <taxon>Morganellaceae</taxon>
        <taxon>Xenorhabdus</taxon>
    </lineage>
</organism>
<name>A0A077NPK3_XENBV</name>
<sequence length="59" mass="6735">MMNANVDAKKKSEVMQLRTTKFLKEQVCSLSERDGISKNSVMNQAIAWYVNERARSVAQ</sequence>
<dbReference type="Proteomes" id="UP000028487">
    <property type="component" value="Unassembled WGS sequence"/>
</dbReference>
<accession>A0A077NPK3</accession>
<comment type="caution">
    <text evidence="1">The sequence shown here is derived from an EMBL/GenBank/DDBJ whole genome shotgun (WGS) entry which is preliminary data.</text>
</comment>
<reference evidence="1" key="1">
    <citation type="submission" date="2013-07" db="EMBL/GenBank/DDBJ databases">
        <title>Sub-species coevolution in mutualistic symbiosis.</title>
        <authorList>
            <person name="Murfin K."/>
            <person name="Klassen J."/>
            <person name="Lee M."/>
            <person name="Forst S."/>
            <person name="Stock P."/>
            <person name="Goodrich-Blair H."/>
        </authorList>
    </citation>
    <scope>NUCLEOTIDE SEQUENCE [LARGE SCALE GENOMIC DNA]</scope>
    <source>
        <strain evidence="1">Feltiae Moldova</strain>
    </source>
</reference>
<dbReference type="HOGENOM" id="CLU_3065104_0_0_6"/>
<gene>
    <name evidence="1" type="ORF">XBFM1_1850011</name>
</gene>
<protein>
    <submittedName>
        <fullName evidence="1">Uncharacterized protein</fullName>
    </submittedName>
</protein>
<evidence type="ECO:0000313" key="1">
    <source>
        <dbReference type="EMBL" id="CDH00790.1"/>
    </source>
</evidence>
<dbReference type="AlphaFoldDB" id="A0A077NPK3"/>